<feature type="transmembrane region" description="Helical" evidence="1">
    <location>
        <begin position="12"/>
        <end position="32"/>
    </location>
</feature>
<accession>A0A919AXJ4</accession>
<keyword evidence="1" id="KW-0812">Transmembrane</keyword>
<feature type="transmembrane region" description="Helical" evidence="1">
    <location>
        <begin position="115"/>
        <end position="134"/>
    </location>
</feature>
<name>A0A919AXJ4_9PROT</name>
<feature type="transmembrane region" description="Helical" evidence="1">
    <location>
        <begin position="44"/>
        <end position="62"/>
    </location>
</feature>
<dbReference type="EMBL" id="BNCI01000002">
    <property type="protein sequence ID" value="GHF28163.1"/>
    <property type="molecule type" value="Genomic_DNA"/>
</dbReference>
<sequence length="235" mass="26014">MMVASRGEPFFKYMAGLLIVIVAGSFGTFIALGKNFAQPMPFMLMVHGGLFLTWYIVFYLQASHIAAGKVAAHILLGQLSIFLVMGMMLAGLLAWHGSWERGFYPDEFDTIEQFAMVNWSDLVAFLLAYGLGLLHRPKPFFHKRFMLIAGLIMLMPATSRAAMILDVPPGVGFLVIVLCFLALVVYDFKRIGKLHKATLFGVLLLIVKTGLVMGYAPSEHWASIVHTLIGYPPTV</sequence>
<evidence type="ECO:0000313" key="3">
    <source>
        <dbReference type="Proteomes" id="UP000630923"/>
    </source>
</evidence>
<keyword evidence="1" id="KW-0472">Membrane</keyword>
<comment type="caution">
    <text evidence="2">The sequence shown here is derived from an EMBL/GenBank/DDBJ whole genome shotgun (WGS) entry which is preliminary data.</text>
</comment>
<gene>
    <name evidence="2" type="ORF">GCM10017044_24190</name>
</gene>
<evidence type="ECO:0000313" key="2">
    <source>
        <dbReference type="EMBL" id="GHF28163.1"/>
    </source>
</evidence>
<reference evidence="2" key="1">
    <citation type="journal article" date="2014" name="Int. J. Syst. Evol. Microbiol.">
        <title>Complete genome sequence of Corynebacterium casei LMG S-19264T (=DSM 44701T), isolated from a smear-ripened cheese.</title>
        <authorList>
            <consortium name="US DOE Joint Genome Institute (JGI-PGF)"/>
            <person name="Walter F."/>
            <person name="Albersmeier A."/>
            <person name="Kalinowski J."/>
            <person name="Ruckert C."/>
        </authorList>
    </citation>
    <scope>NUCLEOTIDE SEQUENCE</scope>
    <source>
        <strain evidence="2">KCTC 42590</strain>
    </source>
</reference>
<dbReference type="RefSeq" id="WP_191253291.1">
    <property type="nucleotide sequence ID" value="NZ_BNCI01000002.1"/>
</dbReference>
<feature type="transmembrane region" description="Helical" evidence="1">
    <location>
        <begin position="197"/>
        <end position="216"/>
    </location>
</feature>
<feature type="transmembrane region" description="Helical" evidence="1">
    <location>
        <begin position="74"/>
        <end position="95"/>
    </location>
</feature>
<dbReference type="AlphaFoldDB" id="A0A919AXJ4"/>
<evidence type="ECO:0000256" key="1">
    <source>
        <dbReference type="SAM" id="Phobius"/>
    </source>
</evidence>
<organism evidence="2 3">
    <name type="scientific">Kordiimonas sediminis</name>
    <dbReference type="NCBI Taxonomy" id="1735581"/>
    <lineage>
        <taxon>Bacteria</taxon>
        <taxon>Pseudomonadati</taxon>
        <taxon>Pseudomonadota</taxon>
        <taxon>Alphaproteobacteria</taxon>
        <taxon>Kordiimonadales</taxon>
        <taxon>Kordiimonadaceae</taxon>
        <taxon>Kordiimonas</taxon>
    </lineage>
</organism>
<reference evidence="2" key="2">
    <citation type="submission" date="2020-09" db="EMBL/GenBank/DDBJ databases">
        <authorList>
            <person name="Sun Q."/>
            <person name="Kim S."/>
        </authorList>
    </citation>
    <scope>NUCLEOTIDE SEQUENCE</scope>
    <source>
        <strain evidence="2">KCTC 42590</strain>
    </source>
</reference>
<proteinExistence type="predicted"/>
<dbReference type="Proteomes" id="UP000630923">
    <property type="component" value="Unassembled WGS sequence"/>
</dbReference>
<feature type="transmembrane region" description="Helical" evidence="1">
    <location>
        <begin position="146"/>
        <end position="165"/>
    </location>
</feature>
<keyword evidence="3" id="KW-1185">Reference proteome</keyword>
<keyword evidence="1" id="KW-1133">Transmembrane helix</keyword>
<feature type="transmembrane region" description="Helical" evidence="1">
    <location>
        <begin position="171"/>
        <end position="188"/>
    </location>
</feature>
<protein>
    <submittedName>
        <fullName evidence="2">Uncharacterized protein</fullName>
    </submittedName>
</protein>